<evidence type="ECO:0000313" key="4">
    <source>
        <dbReference type="Proteomes" id="UP000001819"/>
    </source>
</evidence>
<dbReference type="RefSeq" id="XP_002137329.3">
    <property type="nucleotide sequence ID" value="XM_002137293.4"/>
</dbReference>
<dbReference type="PROSITE" id="PS50835">
    <property type="entry name" value="IG_LIKE"/>
    <property type="match status" value="1"/>
</dbReference>
<dbReference type="KEGG" id="dpo:6897149"/>
<dbReference type="InParanoid" id="A0A6I8V2C9"/>
<evidence type="ECO:0000256" key="2">
    <source>
        <dbReference type="SAM" id="SignalP"/>
    </source>
</evidence>
<dbReference type="Bgee" id="FBgn0262661">
    <property type="expression patterns" value="Expressed in insect adult head"/>
</dbReference>
<reference evidence="5" key="2">
    <citation type="submission" date="2025-08" db="UniProtKB">
        <authorList>
            <consortium name="RefSeq"/>
        </authorList>
    </citation>
    <scope>IDENTIFICATION</scope>
    <source>
        <strain evidence="5">MV-25-SWS-2005</strain>
        <tissue evidence="5">Whole body</tissue>
    </source>
</reference>
<dbReference type="GeneID" id="6897149"/>
<keyword evidence="4" id="KW-1185">Reference proteome</keyword>
<dbReference type="InterPro" id="IPR013162">
    <property type="entry name" value="CD80_C2-set"/>
</dbReference>
<protein>
    <submittedName>
        <fullName evidence="5">Uncharacterized protein beat-VII</fullName>
    </submittedName>
</protein>
<keyword evidence="2" id="KW-0732">Signal</keyword>
<evidence type="ECO:0000259" key="3">
    <source>
        <dbReference type="PROSITE" id="PS50835"/>
    </source>
</evidence>
<dbReference type="AlphaFoldDB" id="A0A6I8V2C9"/>
<organism evidence="4 5">
    <name type="scientific">Drosophila pseudoobscura pseudoobscura</name>
    <name type="common">Fruit fly</name>
    <dbReference type="NCBI Taxonomy" id="46245"/>
    <lineage>
        <taxon>Eukaryota</taxon>
        <taxon>Metazoa</taxon>
        <taxon>Ecdysozoa</taxon>
        <taxon>Arthropoda</taxon>
        <taxon>Hexapoda</taxon>
        <taxon>Insecta</taxon>
        <taxon>Pterygota</taxon>
        <taxon>Neoptera</taxon>
        <taxon>Endopterygota</taxon>
        <taxon>Diptera</taxon>
        <taxon>Brachycera</taxon>
        <taxon>Muscomorpha</taxon>
        <taxon>Ephydroidea</taxon>
        <taxon>Drosophilidae</taxon>
        <taxon>Drosophila</taxon>
        <taxon>Sophophora</taxon>
    </lineage>
</organism>
<dbReference type="InterPro" id="IPR007110">
    <property type="entry name" value="Ig-like_dom"/>
</dbReference>
<proteinExistence type="predicted"/>
<feature type="signal peptide" evidence="2">
    <location>
        <begin position="1"/>
        <end position="21"/>
    </location>
</feature>
<evidence type="ECO:0000256" key="1">
    <source>
        <dbReference type="ARBA" id="ARBA00023157"/>
    </source>
</evidence>
<dbReference type="FunCoup" id="A0A6I8V2C9">
    <property type="interactions" value="13"/>
</dbReference>
<dbReference type="Gene3D" id="2.60.40.10">
    <property type="entry name" value="Immunoglobulins"/>
    <property type="match status" value="2"/>
</dbReference>
<name>A0A6I8V2C9_DROPS</name>
<keyword evidence="1" id="KW-1015">Disulfide bond</keyword>
<feature type="chain" id="PRO_5026186779" evidence="2">
    <location>
        <begin position="22"/>
        <end position="521"/>
    </location>
</feature>
<reference evidence="4" key="1">
    <citation type="submission" date="2024-06" db="UniProtKB">
        <authorList>
            <consortium name="RefSeq"/>
        </authorList>
    </citation>
    <scope>NUCLEOTIDE SEQUENCE [LARGE SCALE GENOMIC DNA]</scope>
    <source>
        <strain evidence="4">MV2-25</strain>
    </source>
</reference>
<accession>A0A6I8V2C9</accession>
<gene>
    <name evidence="5" type="primary">beat-VII</name>
</gene>
<dbReference type="Proteomes" id="UP000001819">
    <property type="component" value="Chromosome 2"/>
</dbReference>
<dbReference type="SUPFAM" id="SSF48726">
    <property type="entry name" value="Immunoglobulin"/>
    <property type="match status" value="2"/>
</dbReference>
<sequence length="521" mass="58391">MHRFWIIVLLLGLLYTKPINGQSDVEVQLVVPRYVERGSSATFKCRHNVQPEILFKVTWLKVDKGKFFEFINGRNPPFRNSTIEGAEIDWDNSNEQQVTLRDVQFDLSGQFYCEVSTDTPIFTKASADELMSVFLPQTGPPTIKFRKRTPFAVGEKLFALCNTTRGRPAPHITWLINGKKVEEKYVRTHHVFSFNGKHQRRTQQQQQTQLSQQQLQQQYYQQQYYNQYHQQYHIPVGQFMDRYDKSLRWPAGARADEFPHFAAHHHEGHHHGGGAGGGGSIYNNPFGSLANYHDVGEFHEIHQRNYDINKKKLELKKQQQMELKKHRNSSNRKYRRHINENALGIIRSTLNSGGFGPQAPNIAKELGIPPNSGPMNQLAAGYQRPLSHPGGGSGVAAAAAAVTAAQQEKGMFSISQLNLEITDEHVGSNGRMEITCLSTIPATVGQGEQYADYKTYSVKVEVERQLASSTSTAAPSIGMAALGNGNGHGNETSAGSVSVMPHLWSLAQILLLMLLPLPLSY</sequence>
<dbReference type="PANTHER" id="PTHR21261">
    <property type="entry name" value="BEAT PROTEIN"/>
    <property type="match status" value="1"/>
</dbReference>
<evidence type="ECO:0000313" key="5">
    <source>
        <dbReference type="RefSeq" id="XP_002137329.3"/>
    </source>
</evidence>
<dbReference type="FunFam" id="2.60.40.10:FF:002321">
    <property type="entry name" value="GG12177"/>
    <property type="match status" value="1"/>
</dbReference>
<dbReference type="Pfam" id="PF08205">
    <property type="entry name" value="C2-set_2"/>
    <property type="match status" value="1"/>
</dbReference>
<dbReference type="InterPro" id="IPR013783">
    <property type="entry name" value="Ig-like_fold"/>
</dbReference>
<dbReference type="InterPro" id="IPR036179">
    <property type="entry name" value="Ig-like_dom_sf"/>
</dbReference>
<feature type="domain" description="Ig-like" evidence="3">
    <location>
        <begin position="18"/>
        <end position="123"/>
    </location>
</feature>
<dbReference type="PANTHER" id="PTHR21261:SF3">
    <property type="entry name" value="BEATEN PATH VII"/>
    <property type="match status" value="1"/>
</dbReference>